<accession>A0A060IDZ5</accession>
<feature type="domain" description="Amidohydrolase-related" evidence="2">
    <location>
        <begin position="10"/>
        <end position="304"/>
    </location>
</feature>
<dbReference type="SUPFAM" id="SSF51556">
    <property type="entry name" value="Metallo-dependent hydrolases"/>
    <property type="match status" value="1"/>
</dbReference>
<dbReference type="AlphaFoldDB" id="A0A060IDZ5"/>
<dbReference type="Gene3D" id="3.20.20.140">
    <property type="entry name" value="Metal-dependent hydrolases"/>
    <property type="match status" value="1"/>
</dbReference>
<geneLocation type="plasmid" evidence="3 4">
    <name>pRetIE4771e</name>
</geneLocation>
<comment type="similarity">
    <text evidence="1">Belongs to the metallo-dependent hydrolases superfamily.</text>
</comment>
<dbReference type="Pfam" id="PF04909">
    <property type="entry name" value="Amidohydro_2"/>
    <property type="match status" value="1"/>
</dbReference>
<dbReference type="OrthoDB" id="9787654at2"/>
<evidence type="ECO:0000259" key="2">
    <source>
        <dbReference type="Pfam" id="PF04909"/>
    </source>
</evidence>
<evidence type="ECO:0000313" key="4">
    <source>
        <dbReference type="Proteomes" id="UP000027180"/>
    </source>
</evidence>
<dbReference type="RefSeq" id="WP_040143137.1">
    <property type="nucleotide sequence ID" value="NZ_CP006991.1"/>
</dbReference>
<keyword evidence="3" id="KW-0614">Plasmid</keyword>
<dbReference type="HOGENOM" id="CLU_044590_3_1_5"/>
<dbReference type="InterPro" id="IPR052350">
    <property type="entry name" value="Metallo-dep_Lactonases"/>
</dbReference>
<dbReference type="KEGG" id="rei:IE4771_PE00631"/>
<dbReference type="PANTHER" id="PTHR43569">
    <property type="entry name" value="AMIDOHYDROLASE"/>
    <property type="match status" value="1"/>
</dbReference>
<dbReference type="InterPro" id="IPR032466">
    <property type="entry name" value="Metal_Hydrolase"/>
</dbReference>
<dbReference type="GO" id="GO:0016787">
    <property type="term" value="F:hydrolase activity"/>
    <property type="evidence" value="ECO:0007669"/>
    <property type="project" value="InterPro"/>
</dbReference>
<sequence length="318" mass="35481">MTKRYDGPVIDPHHHLWDLSLQRHPWLEKARASGEEMVVGNLGPILRDYGIDDYRADAARQNVIATVHVEAGWSVAYPLEESRWLEGLDRSSGVAHRYIAGVPLDGPDAPRLLEAEAENPNVVGIRDILSWHSDAAKRFAPRPDRMGDPAWRAGLAAATRLGLVFDLMLYPWQMAEALDLVQAFPQTLFVLNHGGSPIDRTEDGMALWRRGLRALGKEPNIRLKISDLVAYDHAWTLESLRPVIAHCLDCFGPERAMFASDFPVAGMHASFDEVYQVFRTVAAELSLDEQRALFFATANETYRLGLADPAEIGRASHV</sequence>
<evidence type="ECO:0000313" key="3">
    <source>
        <dbReference type="EMBL" id="AIC31854.1"/>
    </source>
</evidence>
<reference evidence="3 4" key="1">
    <citation type="submission" date="2013-12" db="EMBL/GenBank/DDBJ databases">
        <title>Complete genome sequence of Rhizobium etli bv. mimosae IE4771.</title>
        <authorList>
            <person name="Bustos P."/>
            <person name="Santamaria R.I."/>
            <person name="Lozano L."/>
            <person name="Ormeno-Orrillo E."/>
            <person name="Rogel M.A."/>
            <person name="Romero D."/>
            <person name="Cevallos M.A."/>
            <person name="Martinez-Romero E."/>
            <person name="Gonzalez V."/>
        </authorList>
    </citation>
    <scope>NUCLEOTIDE SEQUENCE [LARGE SCALE GENOMIC DNA]</scope>
    <source>
        <strain evidence="3 4">IE4771</strain>
        <plasmid evidence="4">Plasmid pRetIE4771e</plasmid>
    </source>
</reference>
<dbReference type="Proteomes" id="UP000027180">
    <property type="component" value="Plasmid pRetIE4771e"/>
</dbReference>
<dbReference type="PANTHER" id="PTHR43569:SF1">
    <property type="entry name" value="BLL3371 PROTEIN"/>
    <property type="match status" value="1"/>
</dbReference>
<dbReference type="EMBL" id="CP006991">
    <property type="protein sequence ID" value="AIC31854.1"/>
    <property type="molecule type" value="Genomic_DNA"/>
</dbReference>
<proteinExistence type="inferred from homology"/>
<protein>
    <submittedName>
        <fullName evidence="3">Amidohydrolase 2 protein</fullName>
    </submittedName>
</protein>
<name>A0A060IDZ5_RHIET</name>
<dbReference type="InterPro" id="IPR006680">
    <property type="entry name" value="Amidohydro-rel"/>
</dbReference>
<organism evidence="3 4">
    <name type="scientific">Rhizobium etli bv. mimosae str. IE4771</name>
    <dbReference type="NCBI Taxonomy" id="1432050"/>
    <lineage>
        <taxon>Bacteria</taxon>
        <taxon>Pseudomonadati</taxon>
        <taxon>Pseudomonadota</taxon>
        <taxon>Alphaproteobacteria</taxon>
        <taxon>Hyphomicrobiales</taxon>
        <taxon>Rhizobiaceae</taxon>
        <taxon>Rhizobium/Agrobacterium group</taxon>
        <taxon>Rhizobium</taxon>
    </lineage>
</organism>
<evidence type="ECO:0000256" key="1">
    <source>
        <dbReference type="ARBA" id="ARBA00038310"/>
    </source>
</evidence>
<gene>
    <name evidence="3" type="ORF">IE4771_PE00631</name>
</gene>